<reference evidence="1" key="1">
    <citation type="submission" date="2016-10" db="EMBL/GenBank/DDBJ databases">
        <authorList>
            <person name="Benchimol M."/>
            <person name="Almeida L.G."/>
            <person name="Vasconcelos A.T."/>
            <person name="Perreira-Neves A."/>
            <person name="Rosa I.A."/>
            <person name="Tasca T."/>
            <person name="Bogo M.R."/>
            <person name="de Souza W."/>
        </authorList>
    </citation>
    <scope>NUCLEOTIDE SEQUENCE [LARGE SCALE GENOMIC DNA]</scope>
    <source>
        <strain evidence="1">K</strain>
    </source>
</reference>
<dbReference type="RefSeq" id="XP_068362819.1">
    <property type="nucleotide sequence ID" value="XM_068501876.1"/>
</dbReference>
<dbReference type="AlphaFoldDB" id="A0A1J4KER1"/>
<proteinExistence type="predicted"/>
<protein>
    <submittedName>
        <fullName evidence="1">Uncharacterized protein</fullName>
    </submittedName>
</protein>
<dbReference type="Proteomes" id="UP000179807">
    <property type="component" value="Unassembled WGS sequence"/>
</dbReference>
<dbReference type="OrthoDB" id="10248766at2759"/>
<gene>
    <name evidence="1" type="ORF">TRFO_21291</name>
</gene>
<keyword evidence="2" id="KW-1185">Reference proteome</keyword>
<organism evidence="1 2">
    <name type="scientific">Tritrichomonas foetus</name>
    <dbReference type="NCBI Taxonomy" id="1144522"/>
    <lineage>
        <taxon>Eukaryota</taxon>
        <taxon>Metamonada</taxon>
        <taxon>Parabasalia</taxon>
        <taxon>Tritrichomonadida</taxon>
        <taxon>Tritrichomonadidae</taxon>
        <taxon>Tritrichomonas</taxon>
    </lineage>
</organism>
<accession>A0A1J4KER1</accession>
<dbReference type="GeneID" id="94836580"/>
<name>A0A1J4KER1_9EUKA</name>
<comment type="caution">
    <text evidence="1">The sequence shown here is derived from an EMBL/GenBank/DDBJ whole genome shotgun (WGS) entry which is preliminary data.</text>
</comment>
<evidence type="ECO:0000313" key="2">
    <source>
        <dbReference type="Proteomes" id="UP000179807"/>
    </source>
</evidence>
<sequence>MGKDEKIKEFIEVLKPGKKLNSWGAQIDSLEIAENGRDPLNHQINTENFNNINWRTDIVYYI</sequence>
<dbReference type="VEuPathDB" id="TrichDB:TRFO_21291"/>
<evidence type="ECO:0000313" key="1">
    <source>
        <dbReference type="EMBL" id="OHT09683.1"/>
    </source>
</evidence>
<dbReference type="EMBL" id="MLAK01000632">
    <property type="protein sequence ID" value="OHT09683.1"/>
    <property type="molecule type" value="Genomic_DNA"/>
</dbReference>